<dbReference type="PANTHER" id="PTHR24220">
    <property type="entry name" value="IMPORT ATP-BINDING PROTEIN"/>
    <property type="match status" value="1"/>
</dbReference>
<evidence type="ECO:0000259" key="3">
    <source>
        <dbReference type="PROSITE" id="PS50893"/>
    </source>
</evidence>
<dbReference type="InterPro" id="IPR003439">
    <property type="entry name" value="ABC_transporter-like_ATP-bd"/>
</dbReference>
<name>A0A0S2ZMJ3_9FUSO</name>
<dbReference type="PANTHER" id="PTHR24220:SF692">
    <property type="entry name" value="ABC TRANSPORTER DOMAIN-CONTAINING PROTEIN"/>
    <property type="match status" value="1"/>
</dbReference>
<dbReference type="InterPro" id="IPR015854">
    <property type="entry name" value="ABC_transpr_LolD-like"/>
</dbReference>
<evidence type="ECO:0000256" key="2">
    <source>
        <dbReference type="ARBA" id="ARBA00022840"/>
    </source>
</evidence>
<evidence type="ECO:0000313" key="5">
    <source>
        <dbReference type="Proteomes" id="UP000063275"/>
    </source>
</evidence>
<gene>
    <name evidence="4" type="ORF">RN87_06250</name>
</gene>
<dbReference type="SUPFAM" id="SSF52540">
    <property type="entry name" value="P-loop containing nucleoside triphosphate hydrolases"/>
    <property type="match status" value="1"/>
</dbReference>
<dbReference type="GO" id="GO:0005524">
    <property type="term" value="F:ATP binding"/>
    <property type="evidence" value="ECO:0007669"/>
    <property type="project" value="UniProtKB-KW"/>
</dbReference>
<keyword evidence="1" id="KW-0547">Nucleotide-binding</keyword>
<dbReference type="Pfam" id="PF00005">
    <property type="entry name" value="ABC_tran"/>
    <property type="match status" value="1"/>
</dbReference>
<reference evidence="4 5" key="1">
    <citation type="submission" date="2015-11" db="EMBL/GenBank/DDBJ databases">
        <authorList>
            <person name="Zhang Y."/>
            <person name="Guo Z."/>
        </authorList>
    </citation>
    <scope>NUCLEOTIDE SEQUENCE [LARGE SCALE GENOMIC DNA]</scope>
    <source>
        <strain evidence="4 5">ChDC F174</strain>
    </source>
</reference>
<organism evidence="4">
    <name type="scientific">Fusobacterium hwasookii ChDC F174</name>
    <dbReference type="NCBI Taxonomy" id="1307442"/>
    <lineage>
        <taxon>Bacteria</taxon>
        <taxon>Fusobacteriati</taxon>
        <taxon>Fusobacteriota</taxon>
        <taxon>Fusobacteriia</taxon>
        <taxon>Fusobacteriales</taxon>
        <taxon>Fusobacteriaceae</taxon>
        <taxon>Fusobacterium</taxon>
    </lineage>
</organism>
<dbReference type="InterPro" id="IPR003593">
    <property type="entry name" value="AAA+_ATPase"/>
</dbReference>
<dbReference type="PROSITE" id="PS00211">
    <property type="entry name" value="ABC_TRANSPORTER_1"/>
    <property type="match status" value="1"/>
</dbReference>
<dbReference type="SMART" id="SM00382">
    <property type="entry name" value="AAA"/>
    <property type="match status" value="1"/>
</dbReference>
<accession>A0A0S2ZMJ3</accession>
<feature type="domain" description="ABC transporter" evidence="3">
    <location>
        <begin position="4"/>
        <end position="251"/>
    </location>
</feature>
<dbReference type="InterPro" id="IPR027417">
    <property type="entry name" value="P-loop_NTPase"/>
</dbReference>
<dbReference type="Gene3D" id="3.40.50.300">
    <property type="entry name" value="P-loop containing nucleotide triphosphate hydrolases"/>
    <property type="match status" value="1"/>
</dbReference>
<dbReference type="RefSeq" id="WP_029492673.1">
    <property type="nucleotide sequence ID" value="NZ_ATKF01000017.1"/>
</dbReference>
<dbReference type="KEGG" id="fhw:RN87_06250"/>
<dbReference type="OrthoDB" id="9776369at2"/>
<keyword evidence="2 4" id="KW-0067">ATP-binding</keyword>
<dbReference type="GO" id="GO:0005886">
    <property type="term" value="C:plasma membrane"/>
    <property type="evidence" value="ECO:0007669"/>
    <property type="project" value="TreeGrafter"/>
</dbReference>
<evidence type="ECO:0000256" key="1">
    <source>
        <dbReference type="ARBA" id="ARBA00022741"/>
    </source>
</evidence>
<dbReference type="AlphaFoldDB" id="A0A0S2ZMJ3"/>
<sequence length="258" mass="29148">MAFIELKNINKTFFPNTNREHYALKNIDLVINKGDFITIIGGNGAGKSTLFNAISGVFPLDSGTITIDEKDISSTKEFERAKYISRVFQNPLDNTAPRMTVAENMALAFNRGEKRTLKFSRNKENLILFENLLKNLNLGLKQKINTEMGVLSGGQRQAIALLMATMKAPQLILLDEHTAALDPKTQKKIMALSEEKIKEKNLTALMITHNLQDALTYGNRMLLLHQGEIVRDFSEEEKKKLSVTDLYKIMVELDEKDN</sequence>
<dbReference type="EMBL" id="CP013331">
    <property type="protein sequence ID" value="ALQ40131.1"/>
    <property type="molecule type" value="Genomic_DNA"/>
</dbReference>
<dbReference type="Proteomes" id="UP000063275">
    <property type="component" value="Chromosome"/>
</dbReference>
<proteinExistence type="predicted"/>
<evidence type="ECO:0000313" key="4">
    <source>
        <dbReference type="EMBL" id="ALQ40131.1"/>
    </source>
</evidence>
<dbReference type="PROSITE" id="PS50893">
    <property type="entry name" value="ABC_TRANSPORTER_2"/>
    <property type="match status" value="1"/>
</dbReference>
<dbReference type="GO" id="GO:0016887">
    <property type="term" value="F:ATP hydrolysis activity"/>
    <property type="evidence" value="ECO:0007669"/>
    <property type="project" value="InterPro"/>
</dbReference>
<dbReference type="GO" id="GO:0022857">
    <property type="term" value="F:transmembrane transporter activity"/>
    <property type="evidence" value="ECO:0007669"/>
    <property type="project" value="TreeGrafter"/>
</dbReference>
<dbReference type="InterPro" id="IPR017871">
    <property type="entry name" value="ABC_transporter-like_CS"/>
</dbReference>
<protein>
    <submittedName>
        <fullName evidence="4">ABC transporter ATP-binding protein</fullName>
    </submittedName>
</protein>